<dbReference type="EMBL" id="CAIIXF020000008">
    <property type="protein sequence ID" value="CAH1793285.1"/>
    <property type="molecule type" value="Genomic_DNA"/>
</dbReference>
<feature type="compositionally biased region" description="Basic and acidic residues" evidence="8">
    <location>
        <begin position="3756"/>
        <end position="3771"/>
    </location>
</feature>
<dbReference type="Proteomes" id="UP000749559">
    <property type="component" value="Unassembled WGS sequence"/>
</dbReference>
<organism evidence="9 10">
    <name type="scientific">Owenia fusiformis</name>
    <name type="common">Polychaete worm</name>
    <dbReference type="NCBI Taxonomy" id="6347"/>
    <lineage>
        <taxon>Eukaryota</taxon>
        <taxon>Metazoa</taxon>
        <taxon>Spiralia</taxon>
        <taxon>Lophotrochozoa</taxon>
        <taxon>Annelida</taxon>
        <taxon>Polychaeta</taxon>
        <taxon>Sedentaria</taxon>
        <taxon>Canalipalpata</taxon>
        <taxon>Sabellida</taxon>
        <taxon>Oweniida</taxon>
        <taxon>Oweniidae</taxon>
        <taxon>Owenia</taxon>
    </lineage>
</organism>
<dbReference type="InterPro" id="IPR018200">
    <property type="entry name" value="USP_CS"/>
</dbReference>
<dbReference type="PROSITE" id="PS00973">
    <property type="entry name" value="USP_2"/>
    <property type="match status" value="1"/>
</dbReference>
<dbReference type="GO" id="GO:0004843">
    <property type="term" value="F:cysteine-type deubiquitinase activity"/>
    <property type="evidence" value="ECO:0007669"/>
    <property type="project" value="UniProtKB-EC"/>
</dbReference>
<feature type="compositionally biased region" description="Polar residues" evidence="8">
    <location>
        <begin position="3706"/>
        <end position="3719"/>
    </location>
</feature>
<dbReference type="PANTHER" id="PTHR24006:SF827">
    <property type="entry name" value="UBIQUITIN CARBOXYL-TERMINAL HYDROLASE 34"/>
    <property type="match status" value="1"/>
</dbReference>
<dbReference type="SUPFAM" id="SSF48371">
    <property type="entry name" value="ARM repeat"/>
    <property type="match status" value="1"/>
</dbReference>
<evidence type="ECO:0000256" key="2">
    <source>
        <dbReference type="ARBA" id="ARBA00009085"/>
    </source>
</evidence>
<sequence>MCDVCCDLLALLQAHDERVDRGEGHELSKEEAMVVITYTNIWSQRQCLCCFKDFKNFEKFNNIVQVLLNLAICFIRTLPQDCHKQLEKEKLQEENSKNSDATKTEDIKPSDNKAPKDIDDEKISVDVVNDSDDENMDESEKTEIEEWSIDDKDKLMQFVAKVFLMNFPLYMAYKHGIGNSLEELPQQEATALQSYCEVTDPEIPVFLLRNVCFFCDRNGVHLAMGQCFDKATPDTLPYTLAHTLITIIANLRLWMNIPTVMQYIVPLRSHVIRYMCKLSDRDLRMAGTRNMTDLMWAAVKEPVETTLAYDREGLDLAFKYFTCSTLTIRLAGLAQINTQINIYNEFLNNDSMTEAEHIGAQLANWLIENKIIEHMFGPNLHVELIKQAQPILNFLAIEQKITNEHIDCLWAAGQLKHCSKQVHDVMIPLIKSLEVQPVQHLLELVSSLEPIAHTEQTLFLASALTKFLWNMMTQSGSHVTAVPHHCHNHSFTALDKDHEDITKVGLADLKRHNVSSSGEASGSEDEAHRRPRSRRGQGHSEREISEHHQRLLRQKIHQKSKQKHRCHDSDNSSVIAHSDLSNISDDSLPTDMSENEHMCGRGVRKGSAHFIDVNDIEDEEEDQGMSTESEGDEEDDEEEEESESCEEISIDEEEQQILLEQAQHRRHQQMLHRLRMKEMRQQGHVHVHDDDEDEDEEEDSDEEDYETDEEEEVMKRMMRHRRQMEEDSEDSEEFDEEDLCEEELDVYQQELLLQQHCPPLRVVTHNSPKNKSPIKSPQKSTIKATPPKSPGKALSKSPEKKFEKTDKTKPISPKKTGDQIRKIQQSKVKSSDSKKSSPVKSPQKSPLKSPKKTTPVKCDKPKPDNVSAQEKQMEKSEPKMKPQIDEQKKENDHSKAEKCKEVEQVDMKGGQDEGNMEVEVTDLTNFQPTTEQDSEKWGFLIEKSEEEGSNSSRMSAKSDKNMADFEGEEGLSDEEIAHLTSHAVPTCSTPSRQRQPAHAMGSDFHKQLVQGSRKVNESESTSSNPNSSHMLEDVSDRGNTLLWDLIQDDTVHLLPEGLSMEAEKILCSLICFTNDHRIRMSFIEACIDNVAHHRSVLVSLRMLPKLFGSFPVFTRATLDTYQVTMWAEKELNMMQYFFKDLVYYVEVLQNRERSHYIYTHRDEIQVRLHFLAYVFSAVGSPDAFRLTLEQVDTLWSCLATDEECSDDCLSWFLNQAKSKDHHAMGLETFKHLFMEKMPQLRPESMTMTGLNLFQQLCHLARIANSSMDNALPEDKISGMNQLWGIALRAQNTDVSMNAVQFINNYYINYGSGSLEKEEEFVNKCMDYLVNASKNISIDPECELMVIQRGLILLKNHLESFRQRYAFHMRNWLLDGMGVFSHQKGVKDKQSTPIRVVLQPAGHAEKITIEMMSTDQIADLRAEVTRWWSALQKQEQKIKKQQAAGTTSMLTPILGSMLGDGPIRMITLGQELSFDVDEKTLSEMQFKDQQLLFVSVGASRTPRKHDGSTPTSFLPAPDRDQIPMMLLQKSPHFEQLFNLLQQLASLNCDDSMDSQELCSIQNKARLLSRRVWELLMLLPTNTDILLGFKSIINNETEKASKEKQRVGVVDWDSLLSTQSSHKLMYSLQIVESLSRPLKNRRRSMMRSGGGDSYLSTDSEMSVDCETAEEIWSKQFITQGGLKHLFNIFTSGVLQVKDGDNWNQWSQECLAYLLRLVSQFAVLQSDGEDDVFETFESPRKKMKRHKASEKMNIQTLNQAILSMINTDTVLKILMTILYDATLPADPSQVHSGSWGRTEVVHYALSFLVSWAYSCDKVLPALCSCDNFPQWLKRLTLEAPEPYMRLEACRGIYRLCLGRSDDGKLGYNFLMPVLASLLSFLSKTLKMKPRKRDYDDKDKELYGAGSRDYFWLLCRLIDGICHNDAEKSWQEEESTVDLDWLASHTMGLILDREYKETKQLEDDGLIGLLNVTSAVMKHNPPVKFQERGQSFTLEVFWMLFALPTQEKRHLPKCKSHTARSAAYDLLVEMVKSSLNNYAVFHEKMLAQHMKDGHSPYTWDHWPHEDGRSTCGYVGLTNLGATCYMATCMQHLYMIPQARKFVLEAKCSQNTKHEGTLTELQKMFAYLLESERKAYNPRSFCKVYTMDKLPLNTGEQKDMTEFFTDLITKLEEMSPELRKLVKNLFGGVITNNVVSLDCPHVSRTKEEFYTVRCQVTDMKNLYESLDEVTVKDTLEGDNMYTCSKCQKKVRAEKRACFKRLPKILCFNTMRYTFNMLTMMKEKVNTHFSFPLRLDMSGYLEKNLLEASKLSDDDEEEANKQEAEEFGENIEVYSYELIGVTVHTGTADGGHYYSFIRDRLNKNETGQDKWYLFNDAEVKPFDPSQLAYECFGGEMTSKTYDSVTDKFMDFSFEKTNSAYMLFYERRKQTDEESEPQCEQTENEAATDTYRGQVNLSKELAEWIWQDNTQFLQDKNIFERTYFEFMWQMCSYIPTTLIKEDPVTVPLLAAKLGTSFVLETLIHSKEKPLMVSWIELISNKFNSCHAACEWFLDHMASDDWWPVQILIKCPNLVVRQMFQRLLIHVITQLRAEHHNLYLSLHAMESDGEECELAELGSQSCVTRFIKKMLTIIENVKPSSKHLTEYFAFMLDFAKMGSNECIFLIHISAISTFINFYMGHKPADYNHAEATSEDDEDEDDDVIPLSDEKYRPQALEKMITLIAMLVENARGEDNKLELPEDDLQALIDRNYTQINYPNMTDKEFFNSLGNTMKLEFPFLFSQIRDCINVRQTCNLIFSLSRWNDRLAYAIVNMMFNSITKLNSDQAQPFFKLLSCLVEFVGGPPGMPPFTQFILRKFWELTEFCPQQCLEWLSNQVTRNKLVHNWVLKHMNVWVEQYLMANSNIRVRNAAGHLLVSLVPCNHFRQVYRSTRSLPSPHKDMHMSPEALIILHEIYKHLLNLLPNAKLYVDTACHGTMKLMPYFLLMMYCLVSKTEKLMFSCHFQDLWTLFQPKLSEPPISTHQNKQALLLFWYQVCVDCPENVKLIVTNAHVTKNIAFNYILADHEDQDVVMFNRCMLPAYYGILRMCCAQSRTFTRQLSQHQNIQWAFKNILPYSMNYTAAVDELFKIMRIMVTKHQDASDEELRSIAAFRSNTIRLFMQNIDSRAWQTIIQALKIVVESLEDRLLVIYQQGFTLLSDCFQTLHSMYHEATACHVIQEILDLLHIIIPILKVGKLYQEKKMADVRTCLVGWKGRMDFVRRLLTLLNTYTPPEIRIATSDVLREMIIIYPNDALNHLVPILLSSHMTFQEQGICPPMGPYFPKRGQKPISSKASIRPPRPQFQMFLHHNQLESNKGVDEQYDQALWDFYTPYYLVVDLLVRMAVNQRNLNDDVINLSAMVAYEGVPLHVPYFGKLWYEIYHSEQVDKKCIQHLCASNALVEYVDAVLLDERLSLSDSHIYQFFCNFFPKVYQQVLNDQGKALMESIVASVVAERAALDNVRSDRDFNNIAQRINGDVRAMLLIFSVQPPKSFGGILKQNLQSILKICQKYQQAKRAREEQERKREEQERKLEEQERKKLEEEREKLERKKIEIEQEIEAETRKKRGSVDSKLPETGGGSAKKRRRTTSTEHHIQGDKSETIEDKNPTDKPMDTTSDIPSSTTDDSNVPSDKPGHSSEKSGQSEKPGLRDKSGLGDKSGLSDKPNVTNDKPRLSNEMQESTSDKPTLSSDKDIPCDKSLPGDKANLPSSSKDVPSCSTDNSNDSSSKDTSEDQKSSDNDSKPVTQDPKTKTMKKSSEKPSTSTRAYEKPGPLSKKLARNPRERPGPVDMCIRNIDNLFGMINKGRDSSEETEDQ</sequence>
<feature type="compositionally biased region" description="Basic and acidic residues" evidence="8">
    <location>
        <begin position="676"/>
        <end position="689"/>
    </location>
</feature>
<dbReference type="GO" id="GO:0016579">
    <property type="term" value="P:protein deubiquitination"/>
    <property type="evidence" value="ECO:0007669"/>
    <property type="project" value="InterPro"/>
</dbReference>
<protein>
    <recommendedName>
        <fullName evidence="3">ubiquitinyl hydrolase 1</fullName>
        <ecNumber evidence="3">3.4.19.12</ecNumber>
    </recommendedName>
</protein>
<dbReference type="CDD" id="cd02659">
    <property type="entry name" value="peptidase_C19C"/>
    <property type="match status" value="1"/>
</dbReference>
<feature type="compositionally biased region" description="Basic and acidic residues" evidence="8">
    <location>
        <begin position="3619"/>
        <end position="3643"/>
    </location>
</feature>
<evidence type="ECO:0000256" key="1">
    <source>
        <dbReference type="ARBA" id="ARBA00000707"/>
    </source>
</evidence>
<keyword evidence="7" id="KW-0788">Thiol protease</keyword>
<feature type="compositionally biased region" description="Acidic residues" evidence="8">
    <location>
        <begin position="614"/>
        <end position="654"/>
    </location>
</feature>
<feature type="compositionally biased region" description="Polar residues" evidence="8">
    <location>
        <begin position="764"/>
        <end position="783"/>
    </location>
</feature>
<feature type="compositionally biased region" description="Low complexity" evidence="8">
    <location>
        <begin position="3644"/>
        <end position="3657"/>
    </location>
</feature>
<proteinExistence type="inferred from homology"/>
<dbReference type="PANTHER" id="PTHR24006">
    <property type="entry name" value="UBIQUITIN CARBOXYL-TERMINAL HYDROLASE"/>
    <property type="match status" value="1"/>
</dbReference>
<keyword evidence="4" id="KW-0645">Protease</keyword>
<evidence type="ECO:0000256" key="7">
    <source>
        <dbReference type="ARBA" id="ARBA00022807"/>
    </source>
</evidence>
<evidence type="ECO:0000313" key="10">
    <source>
        <dbReference type="Proteomes" id="UP000749559"/>
    </source>
</evidence>
<feature type="region of interest" description="Disordered" evidence="8">
    <location>
        <begin position="89"/>
        <end position="143"/>
    </location>
</feature>
<feature type="compositionally biased region" description="Basic residues" evidence="8">
    <location>
        <begin position="550"/>
        <end position="566"/>
    </location>
</feature>
<dbReference type="InterPro" id="IPR021905">
    <property type="entry name" value="DUF3517"/>
</dbReference>
<dbReference type="Gene3D" id="3.90.70.10">
    <property type="entry name" value="Cysteine proteinases"/>
    <property type="match status" value="1"/>
</dbReference>
<dbReference type="FunFam" id="3.90.70.10:FF:000014">
    <property type="entry name" value="Ubiquitin carboxyl-terminal hydrolase 34"/>
    <property type="match status" value="1"/>
</dbReference>
<comment type="similarity">
    <text evidence="2">Belongs to the peptidase C19 family.</text>
</comment>
<dbReference type="GO" id="GO:0005634">
    <property type="term" value="C:nucleus"/>
    <property type="evidence" value="ECO:0007669"/>
    <property type="project" value="TreeGrafter"/>
</dbReference>
<feature type="compositionally biased region" description="Basic and acidic residues" evidence="8">
    <location>
        <begin position="871"/>
        <end position="911"/>
    </location>
</feature>
<evidence type="ECO:0000256" key="3">
    <source>
        <dbReference type="ARBA" id="ARBA00012759"/>
    </source>
</evidence>
<dbReference type="SUPFAM" id="SSF54001">
    <property type="entry name" value="Cysteine proteinases"/>
    <property type="match status" value="1"/>
</dbReference>
<feature type="compositionally biased region" description="Low complexity" evidence="8">
    <location>
        <begin position="1018"/>
        <end position="1028"/>
    </location>
</feature>
<feature type="region of interest" description="Disordered" evidence="8">
    <location>
        <begin position="676"/>
        <end position="742"/>
    </location>
</feature>
<evidence type="ECO:0000256" key="5">
    <source>
        <dbReference type="ARBA" id="ARBA00022786"/>
    </source>
</evidence>
<dbReference type="InterPro" id="IPR050164">
    <property type="entry name" value="Peptidase_C19"/>
</dbReference>
<feature type="compositionally biased region" description="Low complexity" evidence="8">
    <location>
        <begin position="836"/>
        <end position="856"/>
    </location>
</feature>
<dbReference type="PROSITE" id="PS50235">
    <property type="entry name" value="USP_3"/>
    <property type="match status" value="1"/>
</dbReference>
<dbReference type="GO" id="GO:0005829">
    <property type="term" value="C:cytosol"/>
    <property type="evidence" value="ECO:0007669"/>
    <property type="project" value="TreeGrafter"/>
</dbReference>
<accession>A0A8J1Y6H2</accession>
<feature type="compositionally biased region" description="Basic and acidic residues" evidence="8">
    <location>
        <begin position="538"/>
        <end position="549"/>
    </location>
</feature>
<evidence type="ECO:0000313" key="9">
    <source>
        <dbReference type="EMBL" id="CAH1793285.1"/>
    </source>
</evidence>
<evidence type="ECO:0000256" key="6">
    <source>
        <dbReference type="ARBA" id="ARBA00022801"/>
    </source>
</evidence>
<keyword evidence="6" id="KW-0378">Hydrolase</keyword>
<keyword evidence="5" id="KW-0833">Ubl conjugation pathway</keyword>
<feature type="compositionally biased region" description="Low complexity" evidence="8">
    <location>
        <begin position="3746"/>
        <end position="3755"/>
    </location>
</feature>
<feature type="compositionally biased region" description="Basic and acidic residues" evidence="8">
    <location>
        <begin position="797"/>
        <end position="821"/>
    </location>
</feature>
<name>A0A8J1Y6H2_OWEFU</name>
<feature type="compositionally biased region" description="Polar residues" evidence="8">
    <location>
        <begin position="571"/>
        <end position="592"/>
    </location>
</feature>
<evidence type="ECO:0000256" key="8">
    <source>
        <dbReference type="SAM" id="MobiDB-lite"/>
    </source>
</evidence>
<feature type="region of interest" description="Disordered" evidence="8">
    <location>
        <begin position="3557"/>
        <end position="3577"/>
    </location>
</feature>
<dbReference type="InterPro" id="IPR038765">
    <property type="entry name" value="Papain-like_cys_pep_sf"/>
</dbReference>
<dbReference type="InterPro" id="IPR028889">
    <property type="entry name" value="USP"/>
</dbReference>
<dbReference type="InterPro" id="IPR016024">
    <property type="entry name" value="ARM-type_fold"/>
</dbReference>
<feature type="compositionally biased region" description="Basic and acidic residues" evidence="8">
    <location>
        <begin position="89"/>
        <end position="124"/>
    </location>
</feature>
<feature type="region of interest" description="Disordered" evidence="8">
    <location>
        <begin position="1008"/>
        <end position="1033"/>
    </location>
</feature>
<dbReference type="Pfam" id="PF12030">
    <property type="entry name" value="DUF3517"/>
    <property type="match status" value="1"/>
</dbReference>
<gene>
    <name evidence="9" type="ORF">OFUS_LOCUS18151</name>
</gene>
<feature type="compositionally biased region" description="Acidic residues" evidence="8">
    <location>
        <begin position="690"/>
        <end position="712"/>
    </location>
</feature>
<dbReference type="GO" id="GO:0009966">
    <property type="term" value="P:regulation of signal transduction"/>
    <property type="evidence" value="ECO:0007669"/>
    <property type="project" value="UniProtKB-ARBA"/>
</dbReference>
<feature type="region of interest" description="Disordered" evidence="8">
    <location>
        <begin position="762"/>
        <end position="914"/>
    </location>
</feature>
<comment type="caution">
    <text evidence="9">The sequence shown here is derived from an EMBL/GenBank/DDBJ whole genome shotgun (WGS) entry which is preliminary data.</text>
</comment>
<feature type="compositionally biased region" description="Acidic residues" evidence="8">
    <location>
        <begin position="726"/>
        <end position="742"/>
    </location>
</feature>
<dbReference type="Pfam" id="PF00443">
    <property type="entry name" value="UCH"/>
    <property type="match status" value="1"/>
</dbReference>
<dbReference type="InterPro" id="IPR001394">
    <property type="entry name" value="Peptidase_C19_UCH"/>
</dbReference>
<dbReference type="OrthoDB" id="289038at2759"/>
<comment type="catalytic activity">
    <reaction evidence="1">
        <text>Thiol-dependent hydrolysis of ester, thioester, amide, peptide and isopeptide bonds formed by the C-terminal Gly of ubiquitin (a 76-residue protein attached to proteins as an intracellular targeting signal).</text>
        <dbReference type="EC" id="3.4.19.12"/>
    </reaction>
</comment>
<keyword evidence="10" id="KW-1185">Reference proteome</keyword>
<dbReference type="GO" id="GO:0006508">
    <property type="term" value="P:proteolysis"/>
    <property type="evidence" value="ECO:0007669"/>
    <property type="project" value="UniProtKB-KW"/>
</dbReference>
<evidence type="ECO:0000256" key="4">
    <source>
        <dbReference type="ARBA" id="ARBA00022670"/>
    </source>
</evidence>
<feature type="region of interest" description="Disordered" evidence="8">
    <location>
        <begin position="508"/>
        <end position="654"/>
    </location>
</feature>
<reference evidence="9" key="1">
    <citation type="submission" date="2022-03" db="EMBL/GenBank/DDBJ databases">
        <authorList>
            <person name="Martin C."/>
        </authorList>
    </citation>
    <scope>NUCLEOTIDE SEQUENCE</scope>
</reference>
<feature type="compositionally biased region" description="Basic and acidic residues" evidence="8">
    <location>
        <begin position="3663"/>
        <end position="3685"/>
    </location>
</feature>
<dbReference type="EC" id="3.4.19.12" evidence="3"/>
<feature type="region of interest" description="Disordered" evidence="8">
    <location>
        <begin position="3592"/>
        <end position="3822"/>
    </location>
</feature>